<reference evidence="1" key="1">
    <citation type="submission" date="2021-11" db="EMBL/GenBank/DDBJ databases">
        <title>Fusarium solani-melongenae Genome sequencing and assembly.</title>
        <authorList>
            <person name="Xie S."/>
            <person name="Huang L."/>
            <person name="Zhang X."/>
        </authorList>
    </citation>
    <scope>NUCLEOTIDE SEQUENCE</scope>
    <source>
        <strain evidence="1">CRI 24-3</strain>
    </source>
</reference>
<protein>
    <submittedName>
        <fullName evidence="1">Uncharacterized protein</fullName>
    </submittedName>
</protein>
<organism evidence="1 2">
    <name type="scientific">Fusarium solani subsp. cucurbitae</name>
    <name type="common">Neocosmosporum cucurbitae</name>
    <dbReference type="NCBI Taxonomy" id="2747967"/>
    <lineage>
        <taxon>Eukaryota</taxon>
        <taxon>Fungi</taxon>
        <taxon>Dikarya</taxon>
        <taxon>Ascomycota</taxon>
        <taxon>Pezizomycotina</taxon>
        <taxon>Sordariomycetes</taxon>
        <taxon>Hypocreomycetidae</taxon>
        <taxon>Hypocreales</taxon>
        <taxon>Nectriaceae</taxon>
        <taxon>Fusarium</taxon>
        <taxon>Fusarium solani species complex</taxon>
    </lineage>
</organism>
<sequence>MSSIVQLQWSLDNTIFRSADVLVKLFQAARDDDVQGPAVMALEALGSSLMICPDRVDEAKTALDHVGSSEMLRKILVTIGFVPGGVAYFIRKTATQCLPAFALATSLKTFLGDEEIGNVLYGMLVCRGLHRKPELRCSRGQVSKVVASLSGYTDCITPNATVQNLILTLRSSSDPSAIWMKEALALPSPDTLARIYSAVYAALQNDEVSLVTLTGLSGCIIVASTLLWLQEDDAQLVVDNEVLIPSRDDPKISIQLSTKDSQTRTTWKIQEWREATAISSLVVEDENSPSRSPQLPRFAPASTAKELLKAQYELSETEITEVGKIATALVLVATERGLVTIGPVTPGAVPREVKLQDICQTSYLSRKGEQDGAVDLANEIKQWTEQGFPDLDPDKIKPPHPLTQKPIDVITWIVQFIMDRSHRKSGTADSPVEKGVAEAAVYVAAESLYTSICSRFPQQRFFRIGSFGYISSNGAAMMHWIIRHEGLRGRTDTPPPMAKLISYVMDTFTLPSLRRDCMGSLLPGASSDEFISDTTGLTSDAIVHRRDLAYALNGYVVWLPQLRTISTLPRDAVAVEVCAGYMRYNPLEADQESNVLLRIQADESRFEYSEGNGDSVDANGINPFDAQGDYLGLEPFPDTEGLEVKHYWNQTGRTLNLRTGILHPASGRIRPVDWIASINALASATHLANQHLASFAEKALAETWKLQSIWPTIFVVSAVTTSIPKTLDGAPVRCICRTRGSEELRFFLAGHVSLHSLYICHGNVSIAKCIQTALERETEHEGRMKVWSRFPGISTKAQPWMDPRIAEQIVAPGWVIIP</sequence>
<dbReference type="EMBL" id="CP090032">
    <property type="protein sequence ID" value="UPK92683.1"/>
    <property type="molecule type" value="Genomic_DNA"/>
</dbReference>
<evidence type="ECO:0000313" key="2">
    <source>
        <dbReference type="Proteomes" id="UP000830768"/>
    </source>
</evidence>
<proteinExistence type="predicted"/>
<dbReference type="Proteomes" id="UP000830768">
    <property type="component" value="Chromosome 3"/>
</dbReference>
<evidence type="ECO:0000313" key="1">
    <source>
        <dbReference type="EMBL" id="UPK92683.1"/>
    </source>
</evidence>
<name>A0ACD3YV07_FUSSC</name>
<keyword evidence="2" id="KW-1185">Reference proteome</keyword>
<gene>
    <name evidence="1" type="ORF">LCI18_003618</name>
</gene>
<accession>A0ACD3YV07</accession>